<protein>
    <submittedName>
        <fullName evidence="2">ATP-binding protein</fullName>
    </submittedName>
</protein>
<feature type="domain" description="Histidine kinase/HSP90-like ATPase" evidence="1">
    <location>
        <begin position="153"/>
        <end position="287"/>
    </location>
</feature>
<sequence length="291" mass="33116">MDCELNYILPPICTIQRIKQYLDIASPIFGMEHKKIEHVTLDTHLVERMDIVGVLLIYKFVEYTSKKACFKSPEMIGNKNFLYEMQRLGFWELLNSFFLNLPGNYASLKYQLFENVFIAPIRLNEMSLVEVPNNYIPDILDYYHDTETCSVVFSVLIEIVSNFKEHSNDDTDTVLVATGDTNKLEVVCADTGIGMVSSLAPVLNNNPSLRIRNYDVLEMATMQGITSKKGTDHMGFGLWLISEFVKIAKGEIHIYSEGAYYVNQCGKIKKGTCGFWQGTIIYVSLPLTIVR</sequence>
<gene>
    <name evidence="2" type="ORF">DW916_11040</name>
</gene>
<dbReference type="AlphaFoldDB" id="A0AA92UYH5"/>
<dbReference type="Pfam" id="PF02518">
    <property type="entry name" value="HATPase_c"/>
    <property type="match status" value="1"/>
</dbReference>
<evidence type="ECO:0000313" key="3">
    <source>
        <dbReference type="Proteomes" id="UP000284990"/>
    </source>
</evidence>
<dbReference type="InterPro" id="IPR036890">
    <property type="entry name" value="HATPase_C_sf"/>
</dbReference>
<accession>A0AA92UYH5</accession>
<dbReference type="InterPro" id="IPR003594">
    <property type="entry name" value="HATPase_dom"/>
</dbReference>
<dbReference type="SUPFAM" id="SSF55874">
    <property type="entry name" value="ATPase domain of HSP90 chaperone/DNA topoisomerase II/histidine kinase"/>
    <property type="match status" value="1"/>
</dbReference>
<proteinExistence type="predicted"/>
<comment type="caution">
    <text evidence="2">The sequence shown here is derived from an EMBL/GenBank/DDBJ whole genome shotgun (WGS) entry which is preliminary data.</text>
</comment>
<reference evidence="2 3" key="1">
    <citation type="submission" date="2018-08" db="EMBL/GenBank/DDBJ databases">
        <title>A genome reference for cultivated species of the human gut microbiota.</title>
        <authorList>
            <person name="Zou Y."/>
            <person name="Xue W."/>
            <person name="Luo G."/>
        </authorList>
    </citation>
    <scope>NUCLEOTIDE SEQUENCE [LARGE SCALE GENOMIC DNA]</scope>
    <source>
        <strain evidence="2 3">AM42-23AC</strain>
    </source>
</reference>
<dbReference type="EMBL" id="QSFW01000024">
    <property type="protein sequence ID" value="RHA84535.1"/>
    <property type="molecule type" value="Genomic_DNA"/>
</dbReference>
<evidence type="ECO:0000259" key="1">
    <source>
        <dbReference type="Pfam" id="PF02518"/>
    </source>
</evidence>
<dbReference type="Gene3D" id="3.30.565.10">
    <property type="entry name" value="Histidine kinase-like ATPase, C-terminal domain"/>
    <property type="match status" value="1"/>
</dbReference>
<dbReference type="Proteomes" id="UP000284990">
    <property type="component" value="Unassembled WGS sequence"/>
</dbReference>
<evidence type="ECO:0000313" key="2">
    <source>
        <dbReference type="EMBL" id="RHA84535.1"/>
    </source>
</evidence>
<name>A0AA92UYH5_9BACT</name>
<keyword evidence="2" id="KW-0067">ATP-binding</keyword>
<keyword evidence="2" id="KW-0547">Nucleotide-binding</keyword>
<dbReference type="RefSeq" id="WP_118191087.1">
    <property type="nucleotide sequence ID" value="NZ_QSFW01000024.1"/>
</dbReference>
<organism evidence="2 3">
    <name type="scientific">Segatella copri</name>
    <dbReference type="NCBI Taxonomy" id="165179"/>
    <lineage>
        <taxon>Bacteria</taxon>
        <taxon>Pseudomonadati</taxon>
        <taxon>Bacteroidota</taxon>
        <taxon>Bacteroidia</taxon>
        <taxon>Bacteroidales</taxon>
        <taxon>Prevotellaceae</taxon>
        <taxon>Segatella</taxon>
    </lineage>
</organism>
<dbReference type="GO" id="GO:0005524">
    <property type="term" value="F:ATP binding"/>
    <property type="evidence" value="ECO:0007669"/>
    <property type="project" value="UniProtKB-KW"/>
</dbReference>